<feature type="chain" id="PRO_5037144360" evidence="1">
    <location>
        <begin position="21"/>
        <end position="167"/>
    </location>
</feature>
<gene>
    <name evidence="2" type="ORF">G7034_09085</name>
</gene>
<reference evidence="2" key="1">
    <citation type="submission" date="2020-03" db="EMBL/GenBank/DDBJ databases">
        <title>Psychroflexus Maritimus sp. nov., isolate from marine sediment.</title>
        <authorList>
            <person name="Zhong Y.-L."/>
        </authorList>
    </citation>
    <scope>NUCLEOTIDE SEQUENCE</scope>
    <source>
        <strain evidence="2">C1</strain>
    </source>
</reference>
<protein>
    <submittedName>
        <fullName evidence="2">Uncharacterized protein</fullName>
    </submittedName>
</protein>
<evidence type="ECO:0000313" key="2">
    <source>
        <dbReference type="EMBL" id="NGZ90409.1"/>
    </source>
</evidence>
<keyword evidence="3" id="KW-1185">Reference proteome</keyword>
<dbReference type="EMBL" id="JAANAS010000065">
    <property type="protein sequence ID" value="NGZ90409.1"/>
    <property type="molecule type" value="Genomic_DNA"/>
</dbReference>
<dbReference type="Proteomes" id="UP000643701">
    <property type="component" value="Unassembled WGS sequence"/>
</dbReference>
<name>A0A967E368_9FLAO</name>
<accession>A0A967E368</accession>
<dbReference type="RefSeq" id="WP_166400657.1">
    <property type="nucleotide sequence ID" value="NZ_JAANAS010000065.1"/>
</dbReference>
<organism evidence="2 3">
    <name type="scientific">Psychroflexus maritimus</name>
    <dbReference type="NCBI Taxonomy" id="2714865"/>
    <lineage>
        <taxon>Bacteria</taxon>
        <taxon>Pseudomonadati</taxon>
        <taxon>Bacteroidota</taxon>
        <taxon>Flavobacteriia</taxon>
        <taxon>Flavobacteriales</taxon>
        <taxon>Flavobacteriaceae</taxon>
        <taxon>Psychroflexus</taxon>
    </lineage>
</organism>
<comment type="caution">
    <text evidence="2">The sequence shown here is derived from an EMBL/GenBank/DDBJ whole genome shotgun (WGS) entry which is preliminary data.</text>
</comment>
<sequence>MKKFSILLFSLITLVGFSQTTWKSTNYGYSIEIPKGYSKFQSIGSNVDFKANNGLNSIVVVVNSLPLEYSQATIWDMMGDLSTYGAEWEYGAKEHMNNPKFLKYGKTTIDGLQSLWYDYTTDNPHLYSKTYQVKKGTKLYTITLTCEYENYNNNSSIWYRFKDKIAL</sequence>
<evidence type="ECO:0000256" key="1">
    <source>
        <dbReference type="SAM" id="SignalP"/>
    </source>
</evidence>
<evidence type="ECO:0000313" key="3">
    <source>
        <dbReference type="Proteomes" id="UP000643701"/>
    </source>
</evidence>
<dbReference type="AlphaFoldDB" id="A0A967E368"/>
<dbReference type="Gene3D" id="3.40.1000.10">
    <property type="entry name" value="Mog1/PsbP, alpha/beta/alpha sandwich"/>
    <property type="match status" value="1"/>
</dbReference>
<keyword evidence="1" id="KW-0732">Signal</keyword>
<proteinExistence type="predicted"/>
<feature type="signal peptide" evidence="1">
    <location>
        <begin position="1"/>
        <end position="20"/>
    </location>
</feature>